<gene>
    <name evidence="1" type="ORF">METZ01_LOCUS481888</name>
</gene>
<reference evidence="1" key="1">
    <citation type="submission" date="2018-05" db="EMBL/GenBank/DDBJ databases">
        <authorList>
            <person name="Lanie J.A."/>
            <person name="Ng W.-L."/>
            <person name="Kazmierczak K.M."/>
            <person name="Andrzejewski T.M."/>
            <person name="Davidsen T.M."/>
            <person name="Wayne K.J."/>
            <person name="Tettelin H."/>
            <person name="Glass J.I."/>
            <person name="Rusch D."/>
            <person name="Podicherti R."/>
            <person name="Tsui H.-C.T."/>
            <person name="Winkler M.E."/>
        </authorList>
    </citation>
    <scope>NUCLEOTIDE SEQUENCE</scope>
</reference>
<name>A0A383CA38_9ZZZZ</name>
<dbReference type="AlphaFoldDB" id="A0A383CA38"/>
<feature type="non-terminal residue" evidence="1">
    <location>
        <position position="201"/>
    </location>
</feature>
<sequence length="201" mass="21249">MALIDSKQLNPKFTGSFSLSGSNQSFISEQVVVGSNVGTATAHESASFTVLLGDKKGMMLPSGSSDPTGMTSNSKGMIFYNTADGIVKIYDGSAWIPAGDINTKNTHLSMSADIDGDGNNSTIIFRIDGETDSDVKFRLKSDNEHEMTGSFNLSDNLTLGGRVLGDMRVTGDVIAETYIVSSSVTYLTQSFASGSHIFGDS</sequence>
<organism evidence="1">
    <name type="scientific">marine metagenome</name>
    <dbReference type="NCBI Taxonomy" id="408172"/>
    <lineage>
        <taxon>unclassified sequences</taxon>
        <taxon>metagenomes</taxon>
        <taxon>ecological metagenomes</taxon>
    </lineage>
</organism>
<evidence type="ECO:0000313" key="1">
    <source>
        <dbReference type="EMBL" id="SVE29034.1"/>
    </source>
</evidence>
<protein>
    <submittedName>
        <fullName evidence="1">Uncharacterized protein</fullName>
    </submittedName>
</protein>
<accession>A0A383CA38</accession>
<proteinExistence type="predicted"/>
<dbReference type="EMBL" id="UINC01207085">
    <property type="protein sequence ID" value="SVE29034.1"/>
    <property type="molecule type" value="Genomic_DNA"/>
</dbReference>